<accession>A0A544SQK0</accession>
<name>A0A544SQK0_9BACI</name>
<dbReference type="EMBL" id="VDGG01000053">
    <property type="protein sequence ID" value="TQR07480.1"/>
    <property type="molecule type" value="Genomic_DNA"/>
</dbReference>
<sequence length="253" mass="29677">MKNLEKRLKNELQQNNKVKILHSSRWSLPIHSIEVEYKPVKRTKMDVLMKMMLIAFQKAEIAEAAQLSELLLVEQLFVEDLINIMSRTRLIEKKDGLFVLTSKGNQQLEDGIFEEEQDMESQIVLYSTTHEAFLPGDIKPAMDGEAELTTFRYVKEDYLDAELSFEHEQVIDALQTKGVETAEGDEQVVISEIQSTTDLYVDDIPCFEFILHNKEENIFYARVWNTLLERWDEVVENKVNEKERLAWREKYLL</sequence>
<evidence type="ECO:0000313" key="1">
    <source>
        <dbReference type="EMBL" id="TQR07480.1"/>
    </source>
</evidence>
<dbReference type="AlphaFoldDB" id="A0A544SQK0"/>
<protein>
    <submittedName>
        <fullName evidence="1">Uncharacterized protein</fullName>
    </submittedName>
</protein>
<dbReference type="OrthoDB" id="2730772at2"/>
<reference evidence="1 2" key="1">
    <citation type="submission" date="2019-05" db="EMBL/GenBank/DDBJ databases">
        <title>Psychrobacillus vulpis sp. nov., a new species isolated from feces of a red fox that inhabits in The Tablas de Daimiel Natural Park, Albacete, Spain.</title>
        <authorList>
            <person name="Rodriguez M."/>
            <person name="Reina J.C."/>
            <person name="Bejar V."/>
            <person name="Llamas I."/>
        </authorList>
    </citation>
    <scope>NUCLEOTIDE SEQUENCE [LARGE SCALE GENOMIC DNA]</scope>
    <source>
        <strain evidence="1 2">NHI-2</strain>
    </source>
</reference>
<keyword evidence="2" id="KW-1185">Reference proteome</keyword>
<organism evidence="1 2">
    <name type="scientific">Psychrobacillus soli</name>
    <dbReference type="NCBI Taxonomy" id="1543965"/>
    <lineage>
        <taxon>Bacteria</taxon>
        <taxon>Bacillati</taxon>
        <taxon>Bacillota</taxon>
        <taxon>Bacilli</taxon>
        <taxon>Bacillales</taxon>
        <taxon>Bacillaceae</taxon>
        <taxon>Psychrobacillus</taxon>
    </lineage>
</organism>
<dbReference type="Proteomes" id="UP000318937">
    <property type="component" value="Unassembled WGS sequence"/>
</dbReference>
<gene>
    <name evidence="1" type="ORF">FG383_17910</name>
</gene>
<proteinExistence type="predicted"/>
<dbReference type="RefSeq" id="WP_142608769.1">
    <property type="nucleotide sequence ID" value="NZ_VDGG01000053.1"/>
</dbReference>
<comment type="caution">
    <text evidence="1">The sequence shown here is derived from an EMBL/GenBank/DDBJ whole genome shotgun (WGS) entry which is preliminary data.</text>
</comment>
<evidence type="ECO:0000313" key="2">
    <source>
        <dbReference type="Proteomes" id="UP000318937"/>
    </source>
</evidence>